<organism evidence="1 2">
    <name type="scientific">Parathielavia appendiculata</name>
    <dbReference type="NCBI Taxonomy" id="2587402"/>
    <lineage>
        <taxon>Eukaryota</taxon>
        <taxon>Fungi</taxon>
        <taxon>Dikarya</taxon>
        <taxon>Ascomycota</taxon>
        <taxon>Pezizomycotina</taxon>
        <taxon>Sordariomycetes</taxon>
        <taxon>Sordariomycetidae</taxon>
        <taxon>Sordariales</taxon>
        <taxon>Chaetomiaceae</taxon>
        <taxon>Parathielavia</taxon>
    </lineage>
</organism>
<reference evidence="1" key="1">
    <citation type="journal article" date="2023" name="Mol. Phylogenet. Evol.">
        <title>Genome-scale phylogeny and comparative genomics of the fungal order Sordariales.</title>
        <authorList>
            <person name="Hensen N."/>
            <person name="Bonometti L."/>
            <person name="Westerberg I."/>
            <person name="Brannstrom I.O."/>
            <person name="Guillou S."/>
            <person name="Cros-Aarteil S."/>
            <person name="Calhoun S."/>
            <person name="Haridas S."/>
            <person name="Kuo A."/>
            <person name="Mondo S."/>
            <person name="Pangilinan J."/>
            <person name="Riley R."/>
            <person name="LaButti K."/>
            <person name="Andreopoulos B."/>
            <person name="Lipzen A."/>
            <person name="Chen C."/>
            <person name="Yan M."/>
            <person name="Daum C."/>
            <person name="Ng V."/>
            <person name="Clum A."/>
            <person name="Steindorff A."/>
            <person name="Ohm R.A."/>
            <person name="Martin F."/>
            <person name="Silar P."/>
            <person name="Natvig D.O."/>
            <person name="Lalanne C."/>
            <person name="Gautier V."/>
            <person name="Ament-Velasquez S.L."/>
            <person name="Kruys A."/>
            <person name="Hutchinson M.I."/>
            <person name="Powell A.J."/>
            <person name="Barry K."/>
            <person name="Miller A.N."/>
            <person name="Grigoriev I.V."/>
            <person name="Debuchy R."/>
            <person name="Gladieux P."/>
            <person name="Hiltunen Thoren M."/>
            <person name="Johannesson H."/>
        </authorList>
    </citation>
    <scope>NUCLEOTIDE SEQUENCE</scope>
    <source>
        <strain evidence="1">CBS 731.68</strain>
    </source>
</reference>
<reference evidence="1" key="2">
    <citation type="submission" date="2023-05" db="EMBL/GenBank/DDBJ databases">
        <authorList>
            <consortium name="Lawrence Berkeley National Laboratory"/>
            <person name="Steindorff A."/>
            <person name="Hensen N."/>
            <person name="Bonometti L."/>
            <person name="Westerberg I."/>
            <person name="Brannstrom I.O."/>
            <person name="Guillou S."/>
            <person name="Cros-Aarteil S."/>
            <person name="Calhoun S."/>
            <person name="Haridas S."/>
            <person name="Kuo A."/>
            <person name="Mondo S."/>
            <person name="Pangilinan J."/>
            <person name="Riley R."/>
            <person name="Labutti K."/>
            <person name="Andreopoulos B."/>
            <person name="Lipzen A."/>
            <person name="Chen C."/>
            <person name="Yanf M."/>
            <person name="Daum C."/>
            <person name="Ng V."/>
            <person name="Clum A."/>
            <person name="Ohm R."/>
            <person name="Martin F."/>
            <person name="Silar P."/>
            <person name="Natvig D."/>
            <person name="Lalanne C."/>
            <person name="Gautier V."/>
            <person name="Ament-Velasquez S.L."/>
            <person name="Kruys A."/>
            <person name="Hutchinson M.I."/>
            <person name="Powell A.J."/>
            <person name="Barry K."/>
            <person name="Miller A.N."/>
            <person name="Grigoriev I.V."/>
            <person name="Debuchy R."/>
            <person name="Gladieux P."/>
            <person name="Thoren M.H."/>
            <person name="Johannesson H."/>
        </authorList>
    </citation>
    <scope>NUCLEOTIDE SEQUENCE</scope>
    <source>
        <strain evidence="1">CBS 731.68</strain>
    </source>
</reference>
<comment type="caution">
    <text evidence="1">The sequence shown here is derived from an EMBL/GenBank/DDBJ whole genome shotgun (WGS) entry which is preliminary data.</text>
</comment>
<dbReference type="AlphaFoldDB" id="A0AAN6Z8W5"/>
<evidence type="ECO:0000313" key="2">
    <source>
        <dbReference type="Proteomes" id="UP001302602"/>
    </source>
</evidence>
<dbReference type="RefSeq" id="XP_062653047.1">
    <property type="nucleotide sequence ID" value="XM_062791854.1"/>
</dbReference>
<protein>
    <submittedName>
        <fullName evidence="1">Uncharacterized protein</fullName>
    </submittedName>
</protein>
<proteinExistence type="predicted"/>
<dbReference type="GeneID" id="87828623"/>
<sequence length="139" mass="14805">MARKPLRWQPIAASEGAVVGIAAADDVLFHVEQAIVGSLCCKVGKKRGRPRRGLLSHRGLECQGAVDAPAAAQRRDNVVAATAVHLVWTAGRRGPQDRQGLGANQPAAVARLRGKGAMYLFPVRRGRLLGWVVVWAGSV</sequence>
<keyword evidence="2" id="KW-1185">Reference proteome</keyword>
<name>A0AAN6Z8W5_9PEZI</name>
<accession>A0AAN6Z8W5</accession>
<evidence type="ECO:0000313" key="1">
    <source>
        <dbReference type="EMBL" id="KAK4129276.1"/>
    </source>
</evidence>
<dbReference type="EMBL" id="MU853223">
    <property type="protein sequence ID" value="KAK4129276.1"/>
    <property type="molecule type" value="Genomic_DNA"/>
</dbReference>
<gene>
    <name evidence="1" type="ORF">N657DRAFT_639860</name>
</gene>
<feature type="non-terminal residue" evidence="1">
    <location>
        <position position="139"/>
    </location>
</feature>
<dbReference type="Proteomes" id="UP001302602">
    <property type="component" value="Unassembled WGS sequence"/>
</dbReference>